<evidence type="ECO:0000256" key="11">
    <source>
        <dbReference type="PROSITE-ProRule" id="PRU00367"/>
    </source>
</evidence>
<sequence length="1332" mass="145089">MNVFNRVLPSMNPQEFGTMVWMGQLASPLDENLTNYYGPPVTNVMEDITQQTHAMDMNPAAINSLMSEYNGHVTAITTPASLAAVPNAPEALALTNPELFNLQQQQAQHQQQLLQQQLALSGYGFLDQTGALTAGPGISAPDTTAASAAGIGQPTLADMGMRLMDGSGKLAIDGRALAMAAAAISDEDAQNDGLEEQPDDEKPPVLQGYEQYQQMMNNGGGASDYLSVANQDNLLPYKLMNDANLLQSHFLDYDVMADASNSNSSNSRGSPSGTEAMDMEQGVVTNHQTESRFQQQRQQEGTTSGLAYPMTLYGGAVPAERYPNKKIRPVKRPGLVLKTPIAYKGDIDPSVIPIQRDGMAICEKCGAIGVKHSFYTKQRRFCSLACARSFESLRVYSAPLRAGSGSKALAGDDNGRVVAPAEASSIGQLSNLPDQLIDDSSSSTGEVDSKHVSLQQQQRQLQEQVQTLGYRFKMSGAPQHAGSSGGISSNSHDGTSDVNNGTVGSKMVGGGVLQELLPQEEIPQLHKGSRLPSPCPQDDRINSIRRKPNEFHNSYDWTQALADPKFYAAPVTCFRHAPGYEMWPDVVIGMKVEVENTDCDAQQALIGGMPHSFWVATVLRICGYKALLRYEGFDADPSKDFWVNLCSAEVHPVGWCATRGKPLIPPKSIEKPSSDWKEFLVQRLSNARTLPSTFYNKISESFKSRFRVGLNLEVVDKNRISQVKLATISKIIGKRLYVRYYDSSPDDYGFWCHEDSPLIHPVAASDQILEPNEDDATMDLFKTNFQFEEYCYDGKQTGFEENMKLEAVDPLNLSSICVATVMSVLKFGYIMVRIDSYDPDVNGADWFCYHEKSPCIFPVGFCAKNNITLTPPKGYDLTTFTWEQYLVDTSSKPATEDIFHRDQIRQRFKIGMKLESADLMDPRLICVATIARVVGRLLKVHFDGWEDEYDQWLDSESPDIYPIGWCVLVGHKLEGPRILPKVVPAQKISPKTTKKGKRKKKLKTEPPHDDAQPAPTTRTARIKKEQEHFEQQKLLSATPAQLDYSSLGHITPTELVGSQIAQQYSNDISATLTLMGNHLMQHNQQPPLGMALGGAAVTGGTSTALHSFIKHEPIHNTTESLLSGSNSLGPIFDHLSGGSAGSAVAAAAASVAVGSMIDTDDVDMRTEEDEDGESSSATGLPSTAPSSEIADSEIDKPIPRLNNHESSVNSGGSPDSVGGGVAGGLGNSNGSNSTFGLGLGSGGAQIMPESWEVKDVTTFLTVNDCAVHAEQFVQNDIDGKRLLELSKDDIITLLNLKVGPALKIFDLIQQLKCKIDPTKLRHLSKATGKKFL</sequence>
<keyword evidence="2" id="KW-0479">Metal-binding</keyword>
<dbReference type="InterPro" id="IPR037605">
    <property type="entry name" value="Sfmbt_SAM"/>
</dbReference>
<organism evidence="16 17">
    <name type="scientific">Anopheles dirus</name>
    <dbReference type="NCBI Taxonomy" id="7168"/>
    <lineage>
        <taxon>Eukaryota</taxon>
        <taxon>Metazoa</taxon>
        <taxon>Ecdysozoa</taxon>
        <taxon>Arthropoda</taxon>
        <taxon>Hexapoda</taxon>
        <taxon>Insecta</taxon>
        <taxon>Pterygota</taxon>
        <taxon>Neoptera</taxon>
        <taxon>Endopterygota</taxon>
        <taxon>Diptera</taxon>
        <taxon>Nematocera</taxon>
        <taxon>Culicoidea</taxon>
        <taxon>Culicidae</taxon>
        <taxon>Anophelinae</taxon>
        <taxon>Anopheles</taxon>
    </lineage>
</organism>
<dbReference type="InterPro" id="IPR038603">
    <property type="entry name" value="Znf_FCS_sf"/>
</dbReference>
<keyword evidence="4 11" id="KW-0863">Zinc-finger</keyword>
<evidence type="ECO:0000256" key="7">
    <source>
        <dbReference type="ARBA" id="ARBA00023015"/>
    </source>
</evidence>
<reference evidence="17" key="1">
    <citation type="submission" date="2013-03" db="EMBL/GenBank/DDBJ databases">
        <title>The Genome Sequence of Anopheles dirus WRAIR2.</title>
        <authorList>
            <consortium name="The Broad Institute Genomics Platform"/>
            <person name="Neafsey D.E."/>
            <person name="Walton C."/>
            <person name="Walker B."/>
            <person name="Young S.K."/>
            <person name="Zeng Q."/>
            <person name="Gargeya S."/>
            <person name="Fitzgerald M."/>
            <person name="Haas B."/>
            <person name="Abouelleil A."/>
            <person name="Allen A.W."/>
            <person name="Alvarado L."/>
            <person name="Arachchi H.M."/>
            <person name="Berlin A.M."/>
            <person name="Chapman S.B."/>
            <person name="Gainer-Dewar J."/>
            <person name="Goldberg J."/>
            <person name="Griggs A."/>
            <person name="Gujja S."/>
            <person name="Hansen M."/>
            <person name="Howarth C."/>
            <person name="Imamovic A."/>
            <person name="Ireland A."/>
            <person name="Larimer J."/>
            <person name="McCowan C."/>
            <person name="Murphy C."/>
            <person name="Pearson M."/>
            <person name="Poon T.W."/>
            <person name="Priest M."/>
            <person name="Roberts A."/>
            <person name="Saif S."/>
            <person name="Shea T."/>
            <person name="Sisk P."/>
            <person name="Sykes S."/>
            <person name="Wortman J."/>
            <person name="Nusbaum C."/>
            <person name="Birren B."/>
        </authorList>
    </citation>
    <scope>NUCLEOTIDE SEQUENCE [LARGE SCALE GENOMIC DNA]</scope>
    <source>
        <strain evidence="17">WRAIR2</strain>
    </source>
</reference>
<dbReference type="Gene3D" id="2.30.30.140">
    <property type="match status" value="4"/>
</dbReference>
<dbReference type="GO" id="GO:0003677">
    <property type="term" value="F:DNA binding"/>
    <property type="evidence" value="ECO:0007669"/>
    <property type="project" value="UniProtKB-KW"/>
</dbReference>
<dbReference type="PANTHER" id="PTHR12247">
    <property type="entry name" value="POLYCOMB GROUP PROTEIN"/>
    <property type="match status" value="1"/>
</dbReference>
<feature type="repeat" description="MBT" evidence="12">
    <location>
        <begin position="674"/>
        <end position="775"/>
    </location>
</feature>
<dbReference type="InterPro" id="IPR050548">
    <property type="entry name" value="PcG_chromatin_remod_factors"/>
</dbReference>
<feature type="repeat" description="MBT" evidence="12">
    <location>
        <begin position="798"/>
        <end position="872"/>
    </location>
</feature>
<dbReference type="GO" id="GO:0008270">
    <property type="term" value="F:zinc ion binding"/>
    <property type="evidence" value="ECO:0007669"/>
    <property type="project" value="UniProtKB-KW"/>
</dbReference>
<dbReference type="GO" id="GO:0031507">
    <property type="term" value="P:heterochromatin formation"/>
    <property type="evidence" value="ECO:0007669"/>
    <property type="project" value="InterPro"/>
</dbReference>
<dbReference type="InterPro" id="IPR004092">
    <property type="entry name" value="Mbt"/>
</dbReference>
<dbReference type="SUPFAM" id="SSF47769">
    <property type="entry name" value="SAM/Pointed domain"/>
    <property type="match status" value="1"/>
</dbReference>
<feature type="domain" description="SAM" evidence="14">
    <location>
        <begin position="1251"/>
        <end position="1314"/>
    </location>
</feature>
<feature type="region of interest" description="Disordered" evidence="13">
    <location>
        <begin position="475"/>
        <end position="505"/>
    </location>
</feature>
<evidence type="ECO:0000256" key="9">
    <source>
        <dbReference type="ARBA" id="ARBA00023163"/>
    </source>
</evidence>
<evidence type="ECO:0000256" key="5">
    <source>
        <dbReference type="ARBA" id="ARBA00022833"/>
    </source>
</evidence>
<dbReference type="VEuPathDB" id="VectorBase:ADIR004016"/>
<dbReference type="InterPro" id="IPR001660">
    <property type="entry name" value="SAM"/>
</dbReference>
<evidence type="ECO:0000259" key="14">
    <source>
        <dbReference type="PROSITE" id="PS50105"/>
    </source>
</evidence>
<dbReference type="SMART" id="SM00454">
    <property type="entry name" value="SAM"/>
    <property type="match status" value="1"/>
</dbReference>
<keyword evidence="17" id="KW-1185">Reference proteome</keyword>
<dbReference type="STRING" id="7168.A0A182N8P2"/>
<feature type="repeat" description="MBT" evidence="12">
    <location>
        <begin position="880"/>
        <end position="976"/>
    </location>
</feature>
<feature type="compositionally biased region" description="Polar residues" evidence="13">
    <location>
        <begin position="486"/>
        <end position="503"/>
    </location>
</feature>
<dbReference type="SMART" id="SM00561">
    <property type="entry name" value="MBT"/>
    <property type="match status" value="4"/>
</dbReference>
<feature type="region of interest" description="Disordered" evidence="13">
    <location>
        <begin position="429"/>
        <end position="460"/>
    </location>
</feature>
<evidence type="ECO:0008006" key="18">
    <source>
        <dbReference type="Google" id="ProtNLM"/>
    </source>
</evidence>
<dbReference type="InterPro" id="IPR047358">
    <property type="entry name" value="MBT_dSfmbt_rpt1"/>
</dbReference>
<evidence type="ECO:0000256" key="4">
    <source>
        <dbReference type="ARBA" id="ARBA00022771"/>
    </source>
</evidence>
<feature type="compositionally biased region" description="Basic residues" evidence="13">
    <location>
        <begin position="992"/>
        <end position="1002"/>
    </location>
</feature>
<dbReference type="CDD" id="cd20100">
    <property type="entry name" value="MBT_dSfmbt-like_rpt4"/>
    <property type="match status" value="1"/>
</dbReference>
<dbReference type="GO" id="GO:0045892">
    <property type="term" value="P:negative regulation of DNA-templated transcription"/>
    <property type="evidence" value="ECO:0007669"/>
    <property type="project" value="TreeGrafter"/>
</dbReference>
<feature type="region of interest" description="Disordered" evidence="13">
    <location>
        <begin position="984"/>
        <end position="1017"/>
    </location>
</feature>
<keyword evidence="5" id="KW-0862">Zinc</keyword>
<evidence type="ECO:0000313" key="17">
    <source>
        <dbReference type="Proteomes" id="UP000075884"/>
    </source>
</evidence>
<dbReference type="GO" id="GO:0042393">
    <property type="term" value="F:histone binding"/>
    <property type="evidence" value="ECO:0007669"/>
    <property type="project" value="TreeGrafter"/>
</dbReference>
<feature type="domain" description="FCS-type" evidence="15">
    <location>
        <begin position="353"/>
        <end position="388"/>
    </location>
</feature>
<feature type="repeat" description="MBT" evidence="12">
    <location>
        <begin position="555"/>
        <end position="666"/>
    </location>
</feature>
<evidence type="ECO:0000256" key="6">
    <source>
        <dbReference type="ARBA" id="ARBA00022853"/>
    </source>
</evidence>
<dbReference type="CDD" id="cd09580">
    <property type="entry name" value="SAM_Scm-like-4MBT"/>
    <property type="match status" value="1"/>
</dbReference>
<evidence type="ECO:0000259" key="15">
    <source>
        <dbReference type="PROSITE" id="PS51024"/>
    </source>
</evidence>
<dbReference type="PROSITE" id="PS51024">
    <property type="entry name" value="ZF_FCS"/>
    <property type="match status" value="1"/>
</dbReference>
<dbReference type="Pfam" id="PF00536">
    <property type="entry name" value="SAM_1"/>
    <property type="match status" value="1"/>
</dbReference>
<evidence type="ECO:0000256" key="1">
    <source>
        <dbReference type="ARBA" id="ARBA00004123"/>
    </source>
</evidence>
<feature type="compositionally biased region" description="Low complexity" evidence="13">
    <location>
        <begin position="1206"/>
        <end position="1216"/>
    </location>
</feature>
<dbReference type="InterPro" id="IPR013761">
    <property type="entry name" value="SAM/pointed_sf"/>
</dbReference>
<evidence type="ECO:0000313" key="16">
    <source>
        <dbReference type="EnsemblMetazoa" id="ADIR004016-PA"/>
    </source>
</evidence>
<evidence type="ECO:0000256" key="10">
    <source>
        <dbReference type="ARBA" id="ARBA00023242"/>
    </source>
</evidence>
<dbReference type="PANTHER" id="PTHR12247:SF104">
    <property type="entry name" value="POLYCOMB PROTEIN SFMBT"/>
    <property type="match status" value="1"/>
</dbReference>
<evidence type="ECO:0000256" key="8">
    <source>
        <dbReference type="ARBA" id="ARBA00023125"/>
    </source>
</evidence>
<dbReference type="Gene3D" id="1.10.150.50">
    <property type="entry name" value="Transcription Factor, Ets-1"/>
    <property type="match status" value="1"/>
</dbReference>
<keyword evidence="7" id="KW-0805">Transcription regulation</keyword>
<feature type="region of interest" description="Disordered" evidence="13">
    <location>
        <begin position="1165"/>
        <end position="1225"/>
    </location>
</feature>
<keyword evidence="6" id="KW-0156">Chromatin regulator</keyword>
<keyword evidence="10" id="KW-0539">Nucleus</keyword>
<keyword evidence="3" id="KW-0677">Repeat</keyword>
<dbReference type="SUPFAM" id="SSF63748">
    <property type="entry name" value="Tudor/PWWP/MBT"/>
    <property type="match status" value="4"/>
</dbReference>
<protein>
    <recommendedName>
        <fullName evidence="18">FCS-type domain-containing protein</fullName>
    </recommendedName>
</protein>
<dbReference type="PROSITE" id="PS50105">
    <property type="entry name" value="SAM_DOMAIN"/>
    <property type="match status" value="1"/>
</dbReference>
<keyword evidence="9" id="KW-0804">Transcription</keyword>
<name>A0A182N8P2_9DIPT</name>
<dbReference type="Pfam" id="PF21319">
    <property type="entry name" value="zf-FCS_1"/>
    <property type="match status" value="1"/>
</dbReference>
<dbReference type="EnsemblMetazoa" id="ADIR004016-RA">
    <property type="protein sequence ID" value="ADIR004016-PA"/>
    <property type="gene ID" value="ADIR004016"/>
</dbReference>
<dbReference type="Pfam" id="PF02820">
    <property type="entry name" value="MBT"/>
    <property type="match status" value="4"/>
</dbReference>
<evidence type="ECO:0000256" key="13">
    <source>
        <dbReference type="SAM" id="MobiDB-lite"/>
    </source>
</evidence>
<comment type="subcellular location">
    <subcellularLocation>
        <location evidence="1">Nucleus</location>
    </subcellularLocation>
</comment>
<evidence type="ECO:0000256" key="3">
    <source>
        <dbReference type="ARBA" id="ARBA00022737"/>
    </source>
</evidence>
<dbReference type="GO" id="GO:0005634">
    <property type="term" value="C:nucleus"/>
    <property type="evidence" value="ECO:0007669"/>
    <property type="project" value="UniProtKB-SubCell"/>
</dbReference>
<accession>A0A182N8P2</accession>
<dbReference type="InterPro" id="IPR012313">
    <property type="entry name" value="Znf_FCS"/>
</dbReference>
<dbReference type="Proteomes" id="UP000075884">
    <property type="component" value="Unassembled WGS sequence"/>
</dbReference>
<dbReference type="PROSITE" id="PS51079">
    <property type="entry name" value="MBT"/>
    <property type="match status" value="4"/>
</dbReference>
<proteinExistence type="predicted"/>
<evidence type="ECO:0000256" key="12">
    <source>
        <dbReference type="PROSITE-ProRule" id="PRU00459"/>
    </source>
</evidence>
<reference evidence="16" key="2">
    <citation type="submission" date="2020-05" db="UniProtKB">
        <authorList>
            <consortium name="EnsemblMetazoa"/>
        </authorList>
    </citation>
    <scope>IDENTIFICATION</scope>
    <source>
        <strain evidence="16">WRAIR2</strain>
    </source>
</reference>
<feature type="compositionally biased region" description="Polar residues" evidence="13">
    <location>
        <begin position="429"/>
        <end position="446"/>
    </location>
</feature>
<evidence type="ECO:0000256" key="2">
    <source>
        <dbReference type="ARBA" id="ARBA00022723"/>
    </source>
</evidence>
<dbReference type="CDD" id="cd20119">
    <property type="entry name" value="MBT_dSfmbt_rpt1"/>
    <property type="match status" value="1"/>
</dbReference>
<dbReference type="Gene3D" id="3.30.60.160">
    <property type="match status" value="1"/>
</dbReference>
<dbReference type="GO" id="GO:0003682">
    <property type="term" value="F:chromatin binding"/>
    <property type="evidence" value="ECO:0007669"/>
    <property type="project" value="TreeGrafter"/>
</dbReference>
<keyword evidence="8" id="KW-0238">DNA-binding</keyword>
<feature type="compositionally biased region" description="Polar residues" evidence="13">
    <location>
        <begin position="1174"/>
        <end position="1186"/>
    </location>
</feature>